<dbReference type="Proteomes" id="UP001567538">
    <property type="component" value="Unassembled WGS sequence"/>
</dbReference>
<organism evidence="4 5">
    <name type="scientific">Salvia divinorum</name>
    <name type="common">Maria pastora</name>
    <name type="synonym">Diviner's sage</name>
    <dbReference type="NCBI Taxonomy" id="28513"/>
    <lineage>
        <taxon>Eukaryota</taxon>
        <taxon>Viridiplantae</taxon>
        <taxon>Streptophyta</taxon>
        <taxon>Embryophyta</taxon>
        <taxon>Tracheophyta</taxon>
        <taxon>Spermatophyta</taxon>
        <taxon>Magnoliopsida</taxon>
        <taxon>eudicotyledons</taxon>
        <taxon>Gunneridae</taxon>
        <taxon>Pentapetalae</taxon>
        <taxon>asterids</taxon>
        <taxon>lamiids</taxon>
        <taxon>Lamiales</taxon>
        <taxon>Lamiaceae</taxon>
        <taxon>Nepetoideae</taxon>
        <taxon>Mentheae</taxon>
        <taxon>Salviinae</taxon>
        <taxon>Salvia</taxon>
        <taxon>Salvia subgen. Calosphace</taxon>
    </lineage>
</organism>
<dbReference type="AlphaFoldDB" id="A0ABD1GBF6"/>
<gene>
    <name evidence="4" type="ORF">AAHA92_25654</name>
</gene>
<comment type="subcellular location">
    <subcellularLocation>
        <location evidence="1">Membrane</location>
    </subcellularLocation>
</comment>
<evidence type="ECO:0000313" key="5">
    <source>
        <dbReference type="Proteomes" id="UP001567538"/>
    </source>
</evidence>
<dbReference type="PANTHER" id="PTHR31234">
    <property type="entry name" value="LATE EMBRYOGENESIS ABUNDANT (LEA) HYDROXYPROLINE-RICH GLYCOPROTEIN FAMILY"/>
    <property type="match status" value="1"/>
</dbReference>
<dbReference type="GO" id="GO:0016020">
    <property type="term" value="C:membrane"/>
    <property type="evidence" value="ECO:0007669"/>
    <property type="project" value="UniProtKB-SubCell"/>
</dbReference>
<dbReference type="InterPro" id="IPR044839">
    <property type="entry name" value="NDR1-like"/>
</dbReference>
<keyword evidence="2 3" id="KW-0472">Membrane</keyword>
<keyword evidence="3" id="KW-0812">Transmembrane</keyword>
<comment type="caution">
    <text evidence="4">The sequence shown here is derived from an EMBL/GenBank/DDBJ whole genome shotgun (WGS) entry which is preliminary data.</text>
</comment>
<reference evidence="4 5" key="1">
    <citation type="submission" date="2024-06" db="EMBL/GenBank/DDBJ databases">
        <title>A chromosome level genome sequence of Diviner's sage (Salvia divinorum).</title>
        <authorList>
            <person name="Ford S.A."/>
            <person name="Ro D.-K."/>
            <person name="Ness R.W."/>
            <person name="Phillips M.A."/>
        </authorList>
    </citation>
    <scope>NUCLEOTIDE SEQUENCE [LARGE SCALE GENOMIC DNA]</scope>
    <source>
        <strain evidence="4">SAF-2024a</strain>
        <tissue evidence="4">Leaf</tissue>
    </source>
</reference>
<sequence length="233" mass="26167">MASPAAVRDVAPLHPVYLHQLYRDPAPEPEPLLPSVRRELLFFCRTLKWCILGFIFLASFLVLMWIIFHPSFPLLNVVSASMSPVSFTATAASADCNITLVLTNPNHHLAASYDRMEISLLYASQQVPLSKFHQPRVVQRKHSQTTLQANLSFFGIDLGGGVASAMKQDLDRGSLGLTIKIFSVIKFRNGKWKTKSRYMRAYCPGVSFGFVSSTRSGIFLNPYQECQVYLYSK</sequence>
<evidence type="ECO:0008006" key="6">
    <source>
        <dbReference type="Google" id="ProtNLM"/>
    </source>
</evidence>
<protein>
    <recommendedName>
        <fullName evidence="6">Late embryogenesis abundant protein LEA-2 subgroup domain-containing protein</fullName>
    </recommendedName>
</protein>
<evidence type="ECO:0000256" key="2">
    <source>
        <dbReference type="ARBA" id="ARBA00023136"/>
    </source>
</evidence>
<accession>A0ABD1GBF6</accession>
<dbReference type="PANTHER" id="PTHR31234:SF55">
    <property type="entry name" value="LATE EMBRYOGENESIS ABUNDANT (LEA) HYDROXYPROLINE-RICH GLYCOPROTEIN FAMILY"/>
    <property type="match status" value="1"/>
</dbReference>
<keyword evidence="5" id="KW-1185">Reference proteome</keyword>
<evidence type="ECO:0000256" key="1">
    <source>
        <dbReference type="ARBA" id="ARBA00004370"/>
    </source>
</evidence>
<dbReference type="EMBL" id="JBEAFC010000009">
    <property type="protein sequence ID" value="KAL1541431.1"/>
    <property type="molecule type" value="Genomic_DNA"/>
</dbReference>
<keyword evidence="3" id="KW-1133">Transmembrane helix</keyword>
<proteinExistence type="predicted"/>
<feature type="transmembrane region" description="Helical" evidence="3">
    <location>
        <begin position="47"/>
        <end position="68"/>
    </location>
</feature>
<evidence type="ECO:0000313" key="4">
    <source>
        <dbReference type="EMBL" id="KAL1541431.1"/>
    </source>
</evidence>
<name>A0ABD1GBF6_SALDI</name>
<evidence type="ECO:0000256" key="3">
    <source>
        <dbReference type="SAM" id="Phobius"/>
    </source>
</evidence>